<feature type="domain" description="G-protein coupled receptors family 1 profile" evidence="6">
    <location>
        <begin position="22"/>
        <end position="284"/>
    </location>
</feature>
<dbReference type="PANTHER" id="PTHR23112:SF0">
    <property type="entry name" value="TRANSMEMBRANE PROTEIN 116"/>
    <property type="match status" value="1"/>
</dbReference>
<evidence type="ECO:0000313" key="8">
    <source>
        <dbReference type="Proteomes" id="UP001162480"/>
    </source>
</evidence>
<proteinExistence type="predicted"/>
<dbReference type="PROSITE" id="PS50262">
    <property type="entry name" value="G_PROTEIN_RECEP_F1_2"/>
    <property type="match status" value="1"/>
</dbReference>
<dbReference type="EMBL" id="OX597816">
    <property type="protein sequence ID" value="CAI9719782.1"/>
    <property type="molecule type" value="Genomic_DNA"/>
</dbReference>
<reference evidence="7" key="1">
    <citation type="submission" date="2023-08" db="EMBL/GenBank/DDBJ databases">
        <authorList>
            <person name="Alioto T."/>
            <person name="Alioto T."/>
            <person name="Gomez Garrido J."/>
        </authorList>
    </citation>
    <scope>NUCLEOTIDE SEQUENCE</scope>
</reference>
<dbReference type="InterPro" id="IPR017452">
    <property type="entry name" value="GPCR_Rhodpsn_7TM"/>
</dbReference>
<dbReference type="Proteomes" id="UP001162480">
    <property type="component" value="Chromosome 3"/>
</dbReference>
<feature type="transmembrane region" description="Helical" evidence="5">
    <location>
        <begin position="121"/>
        <end position="143"/>
    </location>
</feature>
<evidence type="ECO:0000256" key="1">
    <source>
        <dbReference type="ARBA" id="ARBA00004141"/>
    </source>
</evidence>
<feature type="transmembrane region" description="Helical" evidence="5">
    <location>
        <begin position="183"/>
        <end position="201"/>
    </location>
</feature>
<feature type="transmembrane region" description="Helical" evidence="5">
    <location>
        <begin position="47"/>
        <end position="68"/>
    </location>
</feature>
<accession>A0AA36F0C8</accession>
<dbReference type="PANTHER" id="PTHR23112">
    <property type="entry name" value="G PROTEIN-COUPLED RECEPTOR 157-RELATED"/>
    <property type="match status" value="1"/>
</dbReference>
<dbReference type="GO" id="GO:0005886">
    <property type="term" value="C:plasma membrane"/>
    <property type="evidence" value="ECO:0007669"/>
    <property type="project" value="TreeGrafter"/>
</dbReference>
<evidence type="ECO:0000256" key="3">
    <source>
        <dbReference type="ARBA" id="ARBA00022989"/>
    </source>
</evidence>
<dbReference type="Gene3D" id="1.20.1070.10">
    <property type="entry name" value="Rhodopsin 7-helix transmembrane proteins"/>
    <property type="match status" value="1"/>
</dbReference>
<comment type="subcellular location">
    <subcellularLocation>
        <location evidence="1">Membrane</location>
        <topology evidence="1">Multi-pass membrane protein</topology>
    </subcellularLocation>
</comment>
<feature type="transmembrane region" description="Helical" evidence="5">
    <location>
        <begin position="80"/>
        <end position="100"/>
    </location>
</feature>
<name>A0AA36F0C8_OCTVU</name>
<dbReference type="AlphaFoldDB" id="A0AA36F0C8"/>
<evidence type="ECO:0000256" key="2">
    <source>
        <dbReference type="ARBA" id="ARBA00022692"/>
    </source>
</evidence>
<evidence type="ECO:0000256" key="4">
    <source>
        <dbReference type="ARBA" id="ARBA00023136"/>
    </source>
</evidence>
<keyword evidence="3 5" id="KW-1133">Transmembrane helix</keyword>
<gene>
    <name evidence="7" type="ORF">OCTVUL_1B012696</name>
</gene>
<organism evidence="7 8">
    <name type="scientific">Octopus vulgaris</name>
    <name type="common">Common octopus</name>
    <dbReference type="NCBI Taxonomy" id="6645"/>
    <lineage>
        <taxon>Eukaryota</taxon>
        <taxon>Metazoa</taxon>
        <taxon>Spiralia</taxon>
        <taxon>Lophotrochozoa</taxon>
        <taxon>Mollusca</taxon>
        <taxon>Cephalopoda</taxon>
        <taxon>Coleoidea</taxon>
        <taxon>Octopodiformes</taxon>
        <taxon>Octopoda</taxon>
        <taxon>Incirrata</taxon>
        <taxon>Octopodidae</taxon>
        <taxon>Octopus</taxon>
    </lineage>
</organism>
<sequence length="310" mass="35953">MTTCIYLQCVTVHFLLYIFSCISILCSIILIIWPMDYTRHHVSFRQIGTANLLTAISIFLQPVIAYFWHGTFTCCINSSLVTTFMMITFCLKCLVFIERYKHMRNTLGRSNSQWDNISCSCLKAMNVIAWIIPVVILIGWFSYLRKDYIYLLNSSCNWTIPKEYSVENDSTAFLFWFNNSFPVGIYIIVLIAIPILSFKLIKMYTQAIRNRGIIGYRQRRQEHQLQAHLAFDVIFMICWGPSIIINIIMLYNSCSHTPACISVIIFLLQAILAPSQGIIDFVAFYFNVNRWCLFLAEDDPNIMTPLLHSS</sequence>
<protein>
    <submittedName>
        <fullName evidence="7">Transmembrane 116-like isoform X2</fullName>
    </submittedName>
</protein>
<evidence type="ECO:0000256" key="5">
    <source>
        <dbReference type="SAM" id="Phobius"/>
    </source>
</evidence>
<keyword evidence="2 5" id="KW-0812">Transmembrane</keyword>
<feature type="transmembrane region" description="Helical" evidence="5">
    <location>
        <begin position="14"/>
        <end position="35"/>
    </location>
</feature>
<evidence type="ECO:0000259" key="6">
    <source>
        <dbReference type="PROSITE" id="PS50262"/>
    </source>
</evidence>
<evidence type="ECO:0000313" key="7">
    <source>
        <dbReference type="EMBL" id="CAI9719782.1"/>
    </source>
</evidence>
<dbReference type="GO" id="GO:0007189">
    <property type="term" value="P:adenylate cyclase-activating G protein-coupled receptor signaling pathway"/>
    <property type="evidence" value="ECO:0007669"/>
    <property type="project" value="TreeGrafter"/>
</dbReference>
<feature type="transmembrane region" description="Helical" evidence="5">
    <location>
        <begin position="229"/>
        <end position="251"/>
    </location>
</feature>
<keyword evidence="8" id="KW-1185">Reference proteome</keyword>
<dbReference type="SUPFAM" id="SSF81321">
    <property type="entry name" value="Family A G protein-coupled receptor-like"/>
    <property type="match status" value="1"/>
</dbReference>
<dbReference type="GO" id="GO:0004930">
    <property type="term" value="F:G protein-coupled receptor activity"/>
    <property type="evidence" value="ECO:0007669"/>
    <property type="project" value="TreeGrafter"/>
</dbReference>
<keyword evidence="4 5" id="KW-0472">Membrane</keyword>
<feature type="transmembrane region" description="Helical" evidence="5">
    <location>
        <begin position="263"/>
        <end position="286"/>
    </location>
</feature>